<name>A0ABD2XN76_9HYME</name>
<proteinExistence type="predicted"/>
<dbReference type="PROSITE" id="PS50097">
    <property type="entry name" value="BTB"/>
    <property type="match status" value="1"/>
</dbReference>
<dbReference type="GO" id="GO:0030163">
    <property type="term" value="P:protein catabolic process"/>
    <property type="evidence" value="ECO:0007669"/>
    <property type="project" value="UniProtKB-ARBA"/>
</dbReference>
<sequence length="484" mass="55459">MLFALFITRQYVNSESRLNVFVIRVAIFVSDRADACTPLFTTLPVPQRWPTIATNFFTLLVHRLAARELALATCSFMKSTKHYAVVATQDVGTFSFRTFVSARVAFLDVKSITVLVDQVIKLYKLSRVQANMPSTQRIKSTTTVHTDKCIYTWTIKNYSLLELEVGEPISSNDFILGSAYDKHCFNLELYPNGNSENQGFITMYICYIESESEGKQEELMCKYKLTAIRNGKVIKTFITNVDFAKKTRMGLKILEEKNIDRLITSKDTVTFKCELSIFKGYLNNGNETDNETDHETDNETEDEIIDKKKFKLAFPCEEFSDVELRTSDKCIIPAHKFVLATVSPVFRAMFTHDMLETKNNTIEITDTSHNILIEMLRYIYTGEIEIEETDIIQQLLKVADKYEIDDLKIECGKLLYAKLTTENAIEFLISAYTYNAEHLENKLLKFLTTNTKLLDSELLKTADPALLLKITHSLREELTGQKTL</sequence>
<organism evidence="3 4">
    <name type="scientific">Trichogramma kaykai</name>
    <dbReference type="NCBI Taxonomy" id="54128"/>
    <lineage>
        <taxon>Eukaryota</taxon>
        <taxon>Metazoa</taxon>
        <taxon>Ecdysozoa</taxon>
        <taxon>Arthropoda</taxon>
        <taxon>Hexapoda</taxon>
        <taxon>Insecta</taxon>
        <taxon>Pterygota</taxon>
        <taxon>Neoptera</taxon>
        <taxon>Endopterygota</taxon>
        <taxon>Hymenoptera</taxon>
        <taxon>Apocrita</taxon>
        <taxon>Proctotrupomorpha</taxon>
        <taxon>Chalcidoidea</taxon>
        <taxon>Trichogrammatidae</taxon>
        <taxon>Trichogramma</taxon>
    </lineage>
</organism>
<dbReference type="Pfam" id="PF22486">
    <property type="entry name" value="MATH_2"/>
    <property type="match status" value="1"/>
</dbReference>
<dbReference type="InterPro" id="IPR011333">
    <property type="entry name" value="SKP1/BTB/POZ_sf"/>
</dbReference>
<dbReference type="InterPro" id="IPR008974">
    <property type="entry name" value="TRAF-like"/>
</dbReference>
<evidence type="ECO:0000259" key="1">
    <source>
        <dbReference type="PROSITE" id="PS50097"/>
    </source>
</evidence>
<protein>
    <recommendedName>
        <fullName evidence="5">BTB domain-containing protein</fullName>
    </recommendedName>
</protein>
<evidence type="ECO:0000313" key="4">
    <source>
        <dbReference type="Proteomes" id="UP001627154"/>
    </source>
</evidence>
<reference evidence="3 4" key="1">
    <citation type="journal article" date="2024" name="bioRxiv">
        <title>A reference genome for Trichogramma kaykai: A tiny desert-dwelling parasitoid wasp with competing sex-ratio distorters.</title>
        <authorList>
            <person name="Culotta J."/>
            <person name="Lindsey A.R."/>
        </authorList>
    </citation>
    <scope>NUCLEOTIDE SEQUENCE [LARGE SCALE GENOMIC DNA]</scope>
    <source>
        <strain evidence="3 4">KSX58</strain>
    </source>
</reference>
<dbReference type="AlphaFoldDB" id="A0ABD2XN76"/>
<feature type="domain" description="BTB" evidence="1">
    <location>
        <begin position="320"/>
        <end position="388"/>
    </location>
</feature>
<evidence type="ECO:0008006" key="5">
    <source>
        <dbReference type="Google" id="ProtNLM"/>
    </source>
</evidence>
<accession>A0ABD2XN76</accession>
<dbReference type="Gene3D" id="2.60.210.10">
    <property type="entry name" value="Apoptosis, Tumor Necrosis Factor Receptor Associated Protein 2, Chain A"/>
    <property type="match status" value="1"/>
</dbReference>
<dbReference type="Pfam" id="PF00651">
    <property type="entry name" value="BTB"/>
    <property type="match status" value="1"/>
</dbReference>
<dbReference type="Gene3D" id="3.30.710.10">
    <property type="entry name" value="Potassium Channel Kv1.1, Chain A"/>
    <property type="match status" value="1"/>
</dbReference>
<dbReference type="EMBL" id="JBJJXI010000018">
    <property type="protein sequence ID" value="KAL3406941.1"/>
    <property type="molecule type" value="Genomic_DNA"/>
</dbReference>
<dbReference type="CDD" id="cd00121">
    <property type="entry name" value="MATH"/>
    <property type="match status" value="1"/>
</dbReference>
<evidence type="ECO:0000259" key="2">
    <source>
        <dbReference type="PROSITE" id="PS50144"/>
    </source>
</evidence>
<dbReference type="SUPFAM" id="SSF49599">
    <property type="entry name" value="TRAF domain-like"/>
    <property type="match status" value="1"/>
</dbReference>
<comment type="caution">
    <text evidence="3">The sequence shown here is derived from an EMBL/GenBank/DDBJ whole genome shotgun (WGS) entry which is preliminary data.</text>
</comment>
<dbReference type="InterPro" id="IPR000210">
    <property type="entry name" value="BTB/POZ_dom"/>
</dbReference>
<gene>
    <name evidence="3" type="ORF">TKK_001049</name>
</gene>
<dbReference type="SUPFAM" id="SSF54695">
    <property type="entry name" value="POZ domain"/>
    <property type="match status" value="1"/>
</dbReference>
<evidence type="ECO:0000313" key="3">
    <source>
        <dbReference type="EMBL" id="KAL3406941.1"/>
    </source>
</evidence>
<dbReference type="Proteomes" id="UP001627154">
    <property type="component" value="Unassembled WGS sequence"/>
</dbReference>
<dbReference type="PROSITE" id="PS50144">
    <property type="entry name" value="MATH"/>
    <property type="match status" value="1"/>
</dbReference>
<dbReference type="SMART" id="SM00225">
    <property type="entry name" value="BTB"/>
    <property type="match status" value="1"/>
</dbReference>
<keyword evidence="4" id="KW-1185">Reference proteome</keyword>
<dbReference type="InterPro" id="IPR002083">
    <property type="entry name" value="MATH/TRAF_dom"/>
</dbReference>
<dbReference type="PANTHER" id="PTHR24413">
    <property type="entry name" value="SPECKLE-TYPE POZ PROTEIN"/>
    <property type="match status" value="1"/>
</dbReference>
<feature type="domain" description="MATH" evidence="2">
    <location>
        <begin position="148"/>
        <end position="275"/>
    </location>
</feature>